<reference evidence="2 3" key="2">
    <citation type="submission" date="2018-11" db="EMBL/GenBank/DDBJ databases">
        <authorList>
            <consortium name="Pathogen Informatics"/>
        </authorList>
    </citation>
    <scope>NUCLEOTIDE SEQUENCE [LARGE SCALE GENOMIC DNA]</scope>
</reference>
<evidence type="ECO:0000259" key="1">
    <source>
        <dbReference type="Pfam" id="PF11878"/>
    </source>
</evidence>
<dbReference type="EMBL" id="UZAD01013881">
    <property type="protein sequence ID" value="VDN95818.1"/>
    <property type="molecule type" value="Genomic_DNA"/>
</dbReference>
<dbReference type="STRING" id="6280.A0A0N4U085"/>
<reference evidence="4" key="1">
    <citation type="submission" date="2017-02" db="UniProtKB">
        <authorList>
            <consortium name="WormBaseParasite"/>
        </authorList>
    </citation>
    <scope>IDENTIFICATION</scope>
</reference>
<evidence type="ECO:0000313" key="4">
    <source>
        <dbReference type="WBParaSite" id="BPAG_0001470501-mRNA-1"/>
    </source>
</evidence>
<dbReference type="AlphaFoldDB" id="A0A0N4U085"/>
<dbReference type="Pfam" id="PF11878">
    <property type="entry name" value="DOCK_C-D_N"/>
    <property type="match status" value="1"/>
</dbReference>
<evidence type="ECO:0000313" key="3">
    <source>
        <dbReference type="Proteomes" id="UP000278627"/>
    </source>
</evidence>
<dbReference type="WBParaSite" id="BPAG_0001470501-mRNA-1">
    <property type="protein sequence ID" value="BPAG_0001470501-mRNA-1"/>
    <property type="gene ID" value="BPAG_0001470501"/>
</dbReference>
<accession>A0A0N4U085</accession>
<protein>
    <submittedName>
        <fullName evidence="4">DUF3398 domain-containing protein</fullName>
    </submittedName>
</protein>
<dbReference type="InterPro" id="IPR021816">
    <property type="entry name" value="DOCK_C/D_N"/>
</dbReference>
<keyword evidence="3" id="KW-1185">Reference proteome</keyword>
<sequence length="128" mass="14330">MSSQNTGGQRAFALKRNKMTAADVRRHIMMGSLLLHPQNAMQMDSIDSGTPQTINLIEVAEPLDVEDILSQRKSNSSVHEHISSNSNLRRVAEFPVDDIEVRLVHRDQLTVESPIPSNLSGFSKFFFP</sequence>
<gene>
    <name evidence="2" type="ORF">BPAG_LOCUS14633</name>
</gene>
<dbReference type="Proteomes" id="UP000278627">
    <property type="component" value="Unassembled WGS sequence"/>
</dbReference>
<name>A0A0N4U085_BRUPA</name>
<feature type="domain" description="Dedicator of cytokinesis C/D N-terminal" evidence="1">
    <location>
        <begin position="58"/>
        <end position="118"/>
    </location>
</feature>
<organism evidence="4">
    <name type="scientific">Brugia pahangi</name>
    <name type="common">Filarial nematode worm</name>
    <dbReference type="NCBI Taxonomy" id="6280"/>
    <lineage>
        <taxon>Eukaryota</taxon>
        <taxon>Metazoa</taxon>
        <taxon>Ecdysozoa</taxon>
        <taxon>Nematoda</taxon>
        <taxon>Chromadorea</taxon>
        <taxon>Rhabditida</taxon>
        <taxon>Spirurina</taxon>
        <taxon>Spiruromorpha</taxon>
        <taxon>Filarioidea</taxon>
        <taxon>Onchocercidae</taxon>
        <taxon>Brugia</taxon>
    </lineage>
</organism>
<proteinExistence type="predicted"/>
<evidence type="ECO:0000313" key="2">
    <source>
        <dbReference type="EMBL" id="VDN95818.1"/>
    </source>
</evidence>